<accession>A0A0R3WC11</accession>
<reference evidence="4" key="1">
    <citation type="submission" date="2017-02" db="UniProtKB">
        <authorList>
            <consortium name="WormBaseParasite"/>
        </authorList>
    </citation>
    <scope>IDENTIFICATION</scope>
</reference>
<dbReference type="EMBL" id="UYRS01018750">
    <property type="protein sequence ID" value="VDK39790.1"/>
    <property type="molecule type" value="Genomic_DNA"/>
</dbReference>
<name>A0A0R3WC11_TAEAS</name>
<dbReference type="AlphaFoldDB" id="A0A0R3WC11"/>
<evidence type="ECO:0000313" key="4">
    <source>
        <dbReference type="WBParaSite" id="TASK_0000821201-mRNA-1"/>
    </source>
</evidence>
<dbReference type="Proteomes" id="UP000282613">
    <property type="component" value="Unassembled WGS sequence"/>
</dbReference>
<feature type="region of interest" description="Disordered" evidence="1">
    <location>
        <begin position="1"/>
        <end position="59"/>
    </location>
</feature>
<feature type="compositionally biased region" description="Low complexity" evidence="1">
    <location>
        <begin position="1"/>
        <end position="20"/>
    </location>
</feature>
<gene>
    <name evidence="2" type="ORF">TASK_LOCUS8213</name>
</gene>
<proteinExistence type="predicted"/>
<protein>
    <submittedName>
        <fullName evidence="4">Ovule protein</fullName>
    </submittedName>
</protein>
<feature type="compositionally biased region" description="Basic and acidic residues" evidence="1">
    <location>
        <begin position="86"/>
        <end position="100"/>
    </location>
</feature>
<dbReference type="WBParaSite" id="TASK_0000821201-mRNA-1">
    <property type="protein sequence ID" value="TASK_0000821201-mRNA-1"/>
    <property type="gene ID" value="TASK_0000821201"/>
</dbReference>
<reference evidence="2 3" key="2">
    <citation type="submission" date="2018-11" db="EMBL/GenBank/DDBJ databases">
        <authorList>
            <consortium name="Pathogen Informatics"/>
        </authorList>
    </citation>
    <scope>NUCLEOTIDE SEQUENCE [LARGE SCALE GENOMIC DNA]</scope>
</reference>
<evidence type="ECO:0000313" key="3">
    <source>
        <dbReference type="Proteomes" id="UP000282613"/>
    </source>
</evidence>
<evidence type="ECO:0000313" key="2">
    <source>
        <dbReference type="EMBL" id="VDK39790.1"/>
    </source>
</evidence>
<keyword evidence="3" id="KW-1185">Reference proteome</keyword>
<evidence type="ECO:0000256" key="1">
    <source>
        <dbReference type="SAM" id="MobiDB-lite"/>
    </source>
</evidence>
<organism evidence="4">
    <name type="scientific">Taenia asiatica</name>
    <name type="common">Asian tapeworm</name>
    <dbReference type="NCBI Taxonomy" id="60517"/>
    <lineage>
        <taxon>Eukaryota</taxon>
        <taxon>Metazoa</taxon>
        <taxon>Spiralia</taxon>
        <taxon>Lophotrochozoa</taxon>
        <taxon>Platyhelminthes</taxon>
        <taxon>Cestoda</taxon>
        <taxon>Eucestoda</taxon>
        <taxon>Cyclophyllidea</taxon>
        <taxon>Taeniidae</taxon>
        <taxon>Taenia</taxon>
    </lineage>
</organism>
<feature type="region of interest" description="Disordered" evidence="1">
    <location>
        <begin position="86"/>
        <end position="108"/>
    </location>
</feature>
<sequence length="108" mass="12143">MLTPRTLPRLPTTSSSKTLSGSHANGSKKSKQLHDYKLPSLSPNQKSSPPPKATPVCKQERWSYMLPNRLPKSRSKLHLPPLETVSMEKAEKKKSREKEMNVLPKLGK</sequence>
<dbReference type="OrthoDB" id="6267725at2759"/>